<comment type="similarity">
    <text evidence="1">Belongs to the type-I restriction system S methylase family.</text>
</comment>
<dbReference type="SUPFAM" id="SSF116734">
    <property type="entry name" value="DNA methylase specificity domain"/>
    <property type="match status" value="2"/>
</dbReference>
<protein>
    <submittedName>
        <fullName evidence="5">Restriction endonuclease subunit S</fullName>
        <ecNumber evidence="5">3.1.21.-</ecNumber>
    </submittedName>
</protein>
<dbReference type="Gene3D" id="3.90.220.20">
    <property type="entry name" value="DNA methylase specificity domains"/>
    <property type="match status" value="2"/>
</dbReference>
<keyword evidence="5" id="KW-0645">Protease</keyword>
<keyword evidence="6" id="KW-1185">Reference proteome</keyword>
<dbReference type="GO" id="GO:0006508">
    <property type="term" value="P:proteolysis"/>
    <property type="evidence" value="ECO:0007669"/>
    <property type="project" value="UniProtKB-KW"/>
</dbReference>
<dbReference type="Proteomes" id="UP001281305">
    <property type="component" value="Chromosome"/>
</dbReference>
<dbReference type="InterPro" id="IPR052021">
    <property type="entry name" value="Type-I_RS_S_subunit"/>
</dbReference>
<feature type="domain" description="Type I restriction modification DNA specificity" evidence="4">
    <location>
        <begin position="227"/>
        <end position="387"/>
    </location>
</feature>
<name>A0ABZ2TJM9_9RHOB</name>
<dbReference type="GO" id="GO:0008233">
    <property type="term" value="F:peptidase activity"/>
    <property type="evidence" value="ECO:0007669"/>
    <property type="project" value="UniProtKB-KW"/>
</dbReference>
<proteinExistence type="inferred from homology"/>
<organism evidence="5 6">
    <name type="scientific">Roseovarius rhodophyticola</name>
    <dbReference type="NCBI Taxonomy" id="3080827"/>
    <lineage>
        <taxon>Bacteria</taxon>
        <taxon>Pseudomonadati</taxon>
        <taxon>Pseudomonadota</taxon>
        <taxon>Alphaproteobacteria</taxon>
        <taxon>Rhodobacterales</taxon>
        <taxon>Roseobacteraceae</taxon>
        <taxon>Roseovarius</taxon>
    </lineage>
</organism>
<sequence length="406" mass="45724">MSAKTANTPKLRFPEFSEKWREEQLGDYFTFKNGINADKSAYGSGRKFINVLDIIAAGPILHDNIIGSVEISDAEFEKNKVVYGDILFQRSSETREEVGQSNVYLDREHSATFGGFVIRGRTVKESHPEFFDCLLKTSAVRSDMTARSGGSTRYNVGQDSLSQVKVIVPTDQNEQQKIAAFLGAVDGRIEKLTRKKALLEDYKKGCMQQLFTRKLRFKDDQGKDFPDWREKRLGDVAEINPRSNSLPDEFLYIDLESVSQGSLAAAKLTLKSEAPSRAQRLLASGDILFQLVRPYQKNNFFFQSAELHVASTGYAQLRAYENPAFLYQLVHETGFVNRVLERCTGTNYPAINSNDLAEVTVQLPCPDEQRKIADFLGAIDTKITFVADESEAARDFKKGLLQQMFV</sequence>
<dbReference type="InterPro" id="IPR000055">
    <property type="entry name" value="Restrct_endonuc_typeI_TRD"/>
</dbReference>
<feature type="domain" description="Type I restriction modification DNA specificity" evidence="4">
    <location>
        <begin position="18"/>
        <end position="198"/>
    </location>
</feature>
<evidence type="ECO:0000256" key="1">
    <source>
        <dbReference type="ARBA" id="ARBA00010923"/>
    </source>
</evidence>
<keyword evidence="3" id="KW-0238">DNA-binding</keyword>
<dbReference type="InterPro" id="IPR044946">
    <property type="entry name" value="Restrct_endonuc_typeI_TRD_sf"/>
</dbReference>
<evidence type="ECO:0000256" key="2">
    <source>
        <dbReference type="ARBA" id="ARBA00022747"/>
    </source>
</evidence>
<keyword evidence="5" id="KW-0540">Nuclease</keyword>
<dbReference type="RefSeq" id="WP_317056557.1">
    <property type="nucleotide sequence ID" value="NZ_CP146606.1"/>
</dbReference>
<keyword evidence="5" id="KW-0378">Hydrolase</keyword>
<dbReference type="GO" id="GO:0004519">
    <property type="term" value="F:endonuclease activity"/>
    <property type="evidence" value="ECO:0007669"/>
    <property type="project" value="UniProtKB-KW"/>
</dbReference>
<evidence type="ECO:0000313" key="6">
    <source>
        <dbReference type="Proteomes" id="UP001281305"/>
    </source>
</evidence>
<dbReference type="PANTHER" id="PTHR30408">
    <property type="entry name" value="TYPE-1 RESTRICTION ENZYME ECOKI SPECIFICITY PROTEIN"/>
    <property type="match status" value="1"/>
</dbReference>
<evidence type="ECO:0000256" key="3">
    <source>
        <dbReference type="ARBA" id="ARBA00023125"/>
    </source>
</evidence>
<accession>A0ABZ2TJM9</accession>
<dbReference type="PANTHER" id="PTHR30408:SF13">
    <property type="entry name" value="TYPE I RESTRICTION ENZYME HINDI SPECIFICITY SUBUNIT"/>
    <property type="match status" value="1"/>
</dbReference>
<evidence type="ECO:0000259" key="4">
    <source>
        <dbReference type="Pfam" id="PF01420"/>
    </source>
</evidence>
<keyword evidence="5" id="KW-0255">Endonuclease</keyword>
<dbReference type="Pfam" id="PF01420">
    <property type="entry name" value="Methylase_S"/>
    <property type="match status" value="2"/>
</dbReference>
<dbReference type="CDD" id="cd17517">
    <property type="entry name" value="RMtype1_S_EcoKI_StySPI-TRD2-CR2_like"/>
    <property type="match status" value="1"/>
</dbReference>
<reference evidence="5 6" key="1">
    <citation type="submission" date="2024-02" db="EMBL/GenBank/DDBJ databases">
        <title>Roseovarius strain W115 nov., isolated from a marine algae.</title>
        <authorList>
            <person name="Lee M.W."/>
            <person name="Lee J.K."/>
            <person name="Kim J.M."/>
            <person name="Choi D.G."/>
            <person name="Baek J.H."/>
            <person name="Bayburt H."/>
            <person name="Jung J.J."/>
            <person name="Han D.M."/>
            <person name="Jeon C.O."/>
        </authorList>
    </citation>
    <scope>NUCLEOTIDE SEQUENCE [LARGE SCALE GENOMIC DNA]</scope>
    <source>
        <strain evidence="5 6">W115</strain>
    </source>
</reference>
<dbReference type="EC" id="3.1.21.-" evidence="5"/>
<gene>
    <name evidence="5" type="ORF">RZS32_008465</name>
</gene>
<dbReference type="EMBL" id="CP146606">
    <property type="protein sequence ID" value="WYK19859.1"/>
    <property type="molecule type" value="Genomic_DNA"/>
</dbReference>
<keyword evidence="2" id="KW-0680">Restriction system</keyword>
<evidence type="ECO:0000313" key="5">
    <source>
        <dbReference type="EMBL" id="WYK19859.1"/>
    </source>
</evidence>